<accession>A0A8J2ZFR8</accession>
<organism evidence="2 3">
    <name type="scientific">Caldovatus sediminis</name>
    <dbReference type="NCBI Taxonomy" id="2041189"/>
    <lineage>
        <taxon>Bacteria</taxon>
        <taxon>Pseudomonadati</taxon>
        <taxon>Pseudomonadota</taxon>
        <taxon>Alphaproteobacteria</taxon>
        <taxon>Acetobacterales</taxon>
        <taxon>Roseomonadaceae</taxon>
        <taxon>Caldovatus</taxon>
    </lineage>
</organism>
<dbReference type="AlphaFoldDB" id="A0A8J2ZFR8"/>
<keyword evidence="1" id="KW-0238">DNA-binding</keyword>
<dbReference type="PANTHER" id="PTHR36924">
    <property type="entry name" value="ANTITOXIN HIGA-1"/>
    <property type="match status" value="1"/>
</dbReference>
<evidence type="ECO:0000313" key="2">
    <source>
        <dbReference type="EMBL" id="GGG52628.1"/>
    </source>
</evidence>
<dbReference type="PANTHER" id="PTHR36924:SF1">
    <property type="entry name" value="ANTITOXIN HIGA-1"/>
    <property type="match status" value="1"/>
</dbReference>
<dbReference type="SUPFAM" id="SSF47413">
    <property type="entry name" value="lambda repressor-like DNA-binding domains"/>
    <property type="match status" value="1"/>
</dbReference>
<dbReference type="Proteomes" id="UP000597507">
    <property type="component" value="Unassembled WGS sequence"/>
</dbReference>
<dbReference type="InterPro" id="IPR013430">
    <property type="entry name" value="Toxin_antidote_HigA"/>
</dbReference>
<evidence type="ECO:0000256" key="1">
    <source>
        <dbReference type="ARBA" id="ARBA00023125"/>
    </source>
</evidence>
<evidence type="ECO:0000313" key="3">
    <source>
        <dbReference type="Proteomes" id="UP000597507"/>
    </source>
</evidence>
<proteinExistence type="predicted"/>
<dbReference type="EMBL" id="BMKS01000031">
    <property type="protein sequence ID" value="GGG52628.1"/>
    <property type="molecule type" value="Genomic_DNA"/>
</dbReference>
<sequence>MPREYAVKAPPRMRPVHPGAVLREDVLPALGVSVAAAARELGISRQTLHAILAERAPVTPEMAVRLGKWCGNGPHLWLALQRDHDLAEAAARLAATVAAIPTRKEAA</sequence>
<dbReference type="GO" id="GO:0003677">
    <property type="term" value="F:DNA binding"/>
    <property type="evidence" value="ECO:0007669"/>
    <property type="project" value="UniProtKB-KW"/>
</dbReference>
<dbReference type="RefSeq" id="WP_188904376.1">
    <property type="nucleotide sequence ID" value="NZ_BMKS01000031.1"/>
</dbReference>
<dbReference type="InterPro" id="IPR010982">
    <property type="entry name" value="Lambda_DNA-bd_dom_sf"/>
</dbReference>
<gene>
    <name evidence="2" type="ORF">GCM10010964_44710</name>
</gene>
<dbReference type="NCBIfam" id="TIGR02607">
    <property type="entry name" value="antidote_HigA"/>
    <property type="match status" value="1"/>
</dbReference>
<reference evidence="2 3" key="1">
    <citation type="journal article" date="2014" name="Int. J. Syst. Evol. Microbiol.">
        <title>Complete genome sequence of Corynebacterium casei LMG S-19264T (=DSM 44701T), isolated from a smear-ripened cheese.</title>
        <authorList>
            <consortium name="US DOE Joint Genome Institute (JGI-PGF)"/>
            <person name="Walter F."/>
            <person name="Albersmeier A."/>
            <person name="Kalinowski J."/>
            <person name="Ruckert C."/>
        </authorList>
    </citation>
    <scope>NUCLEOTIDE SEQUENCE [LARGE SCALE GENOMIC DNA]</scope>
    <source>
        <strain evidence="2 3">CGMCC 1.16330</strain>
    </source>
</reference>
<dbReference type="Gene3D" id="1.10.260.40">
    <property type="entry name" value="lambda repressor-like DNA-binding domains"/>
    <property type="match status" value="1"/>
</dbReference>
<keyword evidence="3" id="KW-1185">Reference proteome</keyword>
<protein>
    <submittedName>
        <fullName evidence="2">Transcriptional regulator</fullName>
    </submittedName>
</protein>
<comment type="caution">
    <text evidence="2">The sequence shown here is derived from an EMBL/GenBank/DDBJ whole genome shotgun (WGS) entry which is preliminary data.</text>
</comment>
<name>A0A8J2ZFR8_9PROT</name>